<keyword evidence="1" id="KW-0472">Membrane</keyword>
<evidence type="ECO:0000313" key="3">
    <source>
        <dbReference type="Proteomes" id="UP001652660"/>
    </source>
</evidence>
<dbReference type="Pfam" id="PF04765">
    <property type="entry name" value="TOD1_MUCI70"/>
    <property type="match status" value="1"/>
</dbReference>
<feature type="domain" description="TOD1/MUCI70 glycosyltransferase-like" evidence="2">
    <location>
        <begin position="155"/>
        <end position="468"/>
    </location>
</feature>
<dbReference type="RefSeq" id="XP_071932592.1">
    <property type="nucleotide sequence ID" value="XM_072076491.1"/>
</dbReference>
<keyword evidence="1" id="KW-1133">Transmembrane helix</keyword>
<dbReference type="InterPro" id="IPR048354">
    <property type="entry name" value="TOD1_MUCI70_glycTrfase_dom"/>
</dbReference>
<evidence type="ECO:0000256" key="1">
    <source>
        <dbReference type="SAM" id="Phobius"/>
    </source>
</evidence>
<dbReference type="PANTHER" id="PTHR12956">
    <property type="entry name" value="ALKALINE CERAMIDASE-RELATED"/>
    <property type="match status" value="1"/>
</dbReference>
<organism evidence="3 4">
    <name type="scientific">Coffea arabica</name>
    <name type="common">Arabian coffee</name>
    <dbReference type="NCBI Taxonomy" id="13443"/>
    <lineage>
        <taxon>Eukaryota</taxon>
        <taxon>Viridiplantae</taxon>
        <taxon>Streptophyta</taxon>
        <taxon>Embryophyta</taxon>
        <taxon>Tracheophyta</taxon>
        <taxon>Spermatophyta</taxon>
        <taxon>Magnoliopsida</taxon>
        <taxon>eudicotyledons</taxon>
        <taxon>Gunneridae</taxon>
        <taxon>Pentapetalae</taxon>
        <taxon>asterids</taxon>
        <taxon>lamiids</taxon>
        <taxon>Gentianales</taxon>
        <taxon>Rubiaceae</taxon>
        <taxon>Ixoroideae</taxon>
        <taxon>Gardenieae complex</taxon>
        <taxon>Bertiereae - Coffeeae clade</taxon>
        <taxon>Coffeeae</taxon>
        <taxon>Coffea</taxon>
    </lineage>
</organism>
<dbReference type="GeneID" id="113723748"/>
<feature type="transmembrane region" description="Helical" evidence="1">
    <location>
        <begin position="64"/>
        <end position="85"/>
    </location>
</feature>
<evidence type="ECO:0000259" key="2">
    <source>
        <dbReference type="Pfam" id="PF04765"/>
    </source>
</evidence>
<dbReference type="PANTHER" id="PTHR12956:SF22">
    <property type="entry name" value="OS06G0724300 PROTEIN"/>
    <property type="match status" value="1"/>
</dbReference>
<dbReference type="InterPro" id="IPR006852">
    <property type="entry name" value="TOD1_MUCI70"/>
</dbReference>
<sequence length="484" mass="56503">MQFEPVQEIKNLKTLQTFFHSNSSKFRRCLSFFLSFLFEHMVLYARSWKNFSRDFAARRMMSKVVLFLAFVVAGIVWASMIRIALYSDTWACQSPLSCFSVIWSSSCSKTSNFPDKMRGYAPKPRKRCPIPFAKDPEGLDHSNVRRTPDQLVKGLSYIMEDEPDVNNGWQSLLPFGGGGQKRWFERGESFKLNTTMKVKVHCGFTRSSGAGMTVADMRYVKGCKYVVASGIFNPYSIIHQPTNVSVHSRKLFCFVMLVDEKILSLMKYRETVEEDIHGGLWAGIWRLIPLKHLPYNETRRNEEISKLLIHRLIPQAQYSIWVSSKMVLVADPLLILERYLWREGHSFAISQHGYRHSIYEEAYASKRRKKYSRPRIDTQMRVYQSEGLEPWSTKKRVISDVPEASIIIREHTMMNNLFSCLWFNEVHLFTPLDQLSFGYVAHRLGGESFKYFMFPFCEFNSLFELHSHSWDRFEMRFGGEINVA</sequence>
<keyword evidence="1" id="KW-0812">Transmembrane</keyword>
<reference evidence="4" key="1">
    <citation type="submission" date="2025-08" db="UniProtKB">
        <authorList>
            <consortium name="RefSeq"/>
        </authorList>
    </citation>
    <scope>IDENTIFICATION</scope>
    <source>
        <tissue evidence="4">Leaves</tissue>
    </source>
</reference>
<keyword evidence="3" id="KW-1185">Reference proteome</keyword>
<name>A0ABM4WLD1_COFAR</name>
<protein>
    <submittedName>
        <fullName evidence="4">Probable hexosyltransferase MUCI70 isoform X1</fullName>
    </submittedName>
</protein>
<gene>
    <name evidence="4" type="primary">LOC113723748</name>
</gene>
<evidence type="ECO:0000313" key="4">
    <source>
        <dbReference type="RefSeq" id="XP_071932592.1"/>
    </source>
</evidence>
<proteinExistence type="predicted"/>
<dbReference type="Proteomes" id="UP001652660">
    <property type="component" value="Chromosome 2c"/>
</dbReference>
<accession>A0ABM4WLD1</accession>